<sequence>MVISKVTRRILRLPLALRFSAIAISRPDRLLTINENFTNEAFTELWVIPVTGELKDQFI</sequence>
<dbReference type="EMBL" id="JAHHHN010000023">
    <property type="protein sequence ID" value="MBW4564527.1"/>
    <property type="molecule type" value="Genomic_DNA"/>
</dbReference>
<name>A0A951UIA0_9NOST</name>
<accession>A0A951UIA0</accession>
<dbReference type="AlphaFoldDB" id="A0A951UIA0"/>
<protein>
    <submittedName>
        <fullName evidence="1">Uncharacterized protein</fullName>
    </submittedName>
</protein>
<dbReference type="Proteomes" id="UP000715781">
    <property type="component" value="Unassembled WGS sequence"/>
</dbReference>
<comment type="caution">
    <text evidence="1">The sequence shown here is derived from an EMBL/GenBank/DDBJ whole genome shotgun (WGS) entry which is preliminary data.</text>
</comment>
<organism evidence="1 2">
    <name type="scientific">Mojavia pulchra JT2-VF2</name>
    <dbReference type="NCBI Taxonomy" id="287848"/>
    <lineage>
        <taxon>Bacteria</taxon>
        <taxon>Bacillati</taxon>
        <taxon>Cyanobacteriota</taxon>
        <taxon>Cyanophyceae</taxon>
        <taxon>Nostocales</taxon>
        <taxon>Nostocaceae</taxon>
    </lineage>
</organism>
<evidence type="ECO:0000313" key="2">
    <source>
        <dbReference type="Proteomes" id="UP000715781"/>
    </source>
</evidence>
<gene>
    <name evidence="1" type="ORF">KME32_26020</name>
</gene>
<reference evidence="1" key="1">
    <citation type="submission" date="2021-05" db="EMBL/GenBank/DDBJ databases">
        <authorList>
            <person name="Pietrasiak N."/>
            <person name="Ward R."/>
            <person name="Stajich J.E."/>
            <person name="Kurbessoian T."/>
        </authorList>
    </citation>
    <scope>NUCLEOTIDE SEQUENCE</scope>
    <source>
        <strain evidence="1">JT2-VF2</strain>
    </source>
</reference>
<reference evidence="1" key="2">
    <citation type="journal article" date="2022" name="Microbiol. Resour. Announc.">
        <title>Metagenome Sequencing to Explore Phylogenomics of Terrestrial Cyanobacteria.</title>
        <authorList>
            <person name="Ward R.D."/>
            <person name="Stajich J.E."/>
            <person name="Johansen J.R."/>
            <person name="Huntemann M."/>
            <person name="Clum A."/>
            <person name="Foster B."/>
            <person name="Foster B."/>
            <person name="Roux S."/>
            <person name="Palaniappan K."/>
            <person name="Varghese N."/>
            <person name="Mukherjee S."/>
            <person name="Reddy T.B.K."/>
            <person name="Daum C."/>
            <person name="Copeland A."/>
            <person name="Chen I.A."/>
            <person name="Ivanova N.N."/>
            <person name="Kyrpides N.C."/>
            <person name="Shapiro N."/>
            <person name="Eloe-Fadrosh E.A."/>
            <person name="Pietrasiak N."/>
        </authorList>
    </citation>
    <scope>NUCLEOTIDE SEQUENCE</scope>
    <source>
        <strain evidence="1">JT2-VF2</strain>
    </source>
</reference>
<proteinExistence type="predicted"/>
<evidence type="ECO:0000313" key="1">
    <source>
        <dbReference type="EMBL" id="MBW4564527.1"/>
    </source>
</evidence>